<dbReference type="InterPro" id="IPR017853">
    <property type="entry name" value="GH"/>
</dbReference>
<dbReference type="Gene3D" id="3.20.20.70">
    <property type="entry name" value="Aldolase class I"/>
    <property type="match status" value="1"/>
</dbReference>
<dbReference type="SUPFAM" id="SSF51445">
    <property type="entry name" value="(Trans)glycosidases"/>
    <property type="match status" value="1"/>
</dbReference>
<reference evidence="4 5" key="1">
    <citation type="submission" date="2015-09" db="EMBL/GenBank/DDBJ databases">
        <title>Draft genome of the parasitic nematode Teladorsagia circumcincta isolate WARC Sus (inbred).</title>
        <authorList>
            <person name="Mitreva M."/>
        </authorList>
    </citation>
    <scope>NUCLEOTIDE SEQUENCE [LARGE SCALE GENOMIC DNA]</scope>
    <source>
        <strain evidence="4 5">S</strain>
    </source>
</reference>
<dbReference type="GO" id="GO:0004415">
    <property type="term" value="F:hyalurononglucosaminidase activity"/>
    <property type="evidence" value="ECO:0007669"/>
    <property type="project" value="UniProtKB-UniRule"/>
</dbReference>
<keyword evidence="3" id="KW-0378">Hydrolase</keyword>
<evidence type="ECO:0000256" key="2">
    <source>
        <dbReference type="ARBA" id="ARBA00023157"/>
    </source>
</evidence>
<organism evidence="4 5">
    <name type="scientific">Teladorsagia circumcincta</name>
    <name type="common">Brown stomach worm</name>
    <name type="synonym">Ostertagia circumcincta</name>
    <dbReference type="NCBI Taxonomy" id="45464"/>
    <lineage>
        <taxon>Eukaryota</taxon>
        <taxon>Metazoa</taxon>
        <taxon>Ecdysozoa</taxon>
        <taxon>Nematoda</taxon>
        <taxon>Chromadorea</taxon>
        <taxon>Rhabditida</taxon>
        <taxon>Rhabditina</taxon>
        <taxon>Rhabditomorpha</taxon>
        <taxon>Strongyloidea</taxon>
        <taxon>Trichostrongylidae</taxon>
        <taxon>Teladorsagia</taxon>
    </lineage>
</organism>
<dbReference type="Pfam" id="PF01630">
    <property type="entry name" value="Glyco_hydro_56"/>
    <property type="match status" value="1"/>
</dbReference>
<evidence type="ECO:0000313" key="4">
    <source>
        <dbReference type="EMBL" id="PIO63123.1"/>
    </source>
</evidence>
<sequence length="151" mass="17352">MNWSITPELAVEYGVSSFNNVSIVDHLAKVVKDIRKAIPDRNFNGLAVIDLEEWRPLFKMNWGKQTVYQKQSVALVQSKNPGLSSKAALKLAEEEFNRAARIFFVWTLRIARSIRPKAHWGYYDYPFCNSHAGDEPNEYSCNDLAKQLNDE</sequence>
<comment type="similarity">
    <text evidence="1 3">Belongs to the glycosyl hydrolase 56 family.</text>
</comment>
<evidence type="ECO:0000256" key="3">
    <source>
        <dbReference type="RuleBase" id="RU610713"/>
    </source>
</evidence>
<proteinExistence type="inferred from homology"/>
<dbReference type="GO" id="GO:0005975">
    <property type="term" value="P:carbohydrate metabolic process"/>
    <property type="evidence" value="ECO:0007669"/>
    <property type="project" value="InterPro"/>
</dbReference>
<protein>
    <recommendedName>
        <fullName evidence="3">Hyaluronidase</fullName>
        <ecNumber evidence="3">3.2.1.35</ecNumber>
    </recommendedName>
</protein>
<dbReference type="PRINTS" id="PR00846">
    <property type="entry name" value="GLHYDRLASE56"/>
</dbReference>
<keyword evidence="3" id="KW-0326">Glycosidase</keyword>
<dbReference type="Proteomes" id="UP000230423">
    <property type="component" value="Unassembled WGS sequence"/>
</dbReference>
<dbReference type="InterPro" id="IPR013785">
    <property type="entry name" value="Aldolase_TIM"/>
</dbReference>
<dbReference type="PANTHER" id="PTHR11769:SF35">
    <property type="entry name" value="HYALURONIDASE"/>
    <property type="match status" value="1"/>
</dbReference>
<dbReference type="InterPro" id="IPR018155">
    <property type="entry name" value="Hyaluronidase"/>
</dbReference>
<dbReference type="AlphaFoldDB" id="A0A2G9TYQ2"/>
<keyword evidence="5" id="KW-1185">Reference proteome</keyword>
<keyword evidence="2" id="KW-1015">Disulfide bond</keyword>
<evidence type="ECO:0000256" key="1">
    <source>
        <dbReference type="ARBA" id="ARBA00008871"/>
    </source>
</evidence>
<comment type="catalytic activity">
    <reaction evidence="3">
        <text>Random hydrolysis of (1-&gt;4)-linkages between N-acetyl-beta-D-glucosamine and D-glucuronate residues in hyaluronate.</text>
        <dbReference type="EC" id="3.2.1.35"/>
    </reaction>
</comment>
<accession>A0A2G9TYQ2</accession>
<dbReference type="OrthoDB" id="5796153at2759"/>
<dbReference type="EMBL" id="KZ351256">
    <property type="protein sequence ID" value="PIO63123.1"/>
    <property type="molecule type" value="Genomic_DNA"/>
</dbReference>
<dbReference type="EC" id="3.2.1.35" evidence="3"/>
<gene>
    <name evidence="4" type="ORF">TELCIR_15293</name>
</gene>
<evidence type="ECO:0000313" key="5">
    <source>
        <dbReference type="Proteomes" id="UP000230423"/>
    </source>
</evidence>
<dbReference type="PANTHER" id="PTHR11769">
    <property type="entry name" value="HYALURONIDASE"/>
    <property type="match status" value="1"/>
</dbReference>
<name>A0A2G9TYQ2_TELCI</name>
<dbReference type="GO" id="GO:0030214">
    <property type="term" value="P:hyaluronan catabolic process"/>
    <property type="evidence" value="ECO:0007669"/>
    <property type="project" value="TreeGrafter"/>
</dbReference>